<proteinExistence type="predicted"/>
<evidence type="ECO:0000256" key="1">
    <source>
        <dbReference type="SAM" id="Coils"/>
    </source>
</evidence>
<dbReference type="EMBL" id="CADEPM010000002">
    <property type="protein sequence ID" value="CAB3400111.1"/>
    <property type="molecule type" value="Genomic_DNA"/>
</dbReference>
<accession>A0A8S1EH95</accession>
<organism evidence="2 3">
    <name type="scientific">Caenorhabditis bovis</name>
    <dbReference type="NCBI Taxonomy" id="2654633"/>
    <lineage>
        <taxon>Eukaryota</taxon>
        <taxon>Metazoa</taxon>
        <taxon>Ecdysozoa</taxon>
        <taxon>Nematoda</taxon>
        <taxon>Chromadorea</taxon>
        <taxon>Rhabditida</taxon>
        <taxon>Rhabditina</taxon>
        <taxon>Rhabditomorpha</taxon>
        <taxon>Rhabditoidea</taxon>
        <taxon>Rhabditidae</taxon>
        <taxon>Peloderinae</taxon>
        <taxon>Caenorhabditis</taxon>
    </lineage>
</organism>
<evidence type="ECO:0000313" key="3">
    <source>
        <dbReference type="Proteomes" id="UP000494206"/>
    </source>
</evidence>
<keyword evidence="1" id="KW-0175">Coiled coil</keyword>
<feature type="coiled-coil region" evidence="1">
    <location>
        <begin position="241"/>
        <end position="283"/>
    </location>
</feature>
<protein>
    <submittedName>
        <fullName evidence="2">Uncharacterized protein</fullName>
    </submittedName>
</protein>
<sequence>MEEADAFIIKQCKKLECSFADDINVEVDELTNDQIFELLIRIGDPRENIAKIIDDSWEAIYPRALTGKPAPPPKPPTTLAAMEKSCVLDEKKIRLNDLKAQLSEKKRFYEEKHLDLVQMLDKTEELKINLSEFDPLFIEALQDPKKYEVEILEQIDKLNDKMENDLQAAHALKCEKLAELEKLMKVLDNTAYGDNLRLQRLNEQRTRLFEETEKDLAMCEKLKLKICDGAENNLALFQKRCRDVEDIVRKQEHELAKIESESRHEYDKQILRMNEDIKAIEEDTIATIAKIRKVEPDFKYENY</sequence>
<reference evidence="2 3" key="1">
    <citation type="submission" date="2020-04" db="EMBL/GenBank/DDBJ databases">
        <authorList>
            <person name="Laetsch R D."/>
            <person name="Stevens L."/>
            <person name="Kumar S."/>
            <person name="Blaxter L. M."/>
        </authorList>
    </citation>
    <scope>NUCLEOTIDE SEQUENCE [LARGE SCALE GENOMIC DNA]</scope>
</reference>
<dbReference type="Proteomes" id="UP000494206">
    <property type="component" value="Unassembled WGS sequence"/>
</dbReference>
<dbReference type="AlphaFoldDB" id="A0A8S1EH95"/>
<name>A0A8S1EH95_9PELO</name>
<evidence type="ECO:0000313" key="2">
    <source>
        <dbReference type="EMBL" id="CAB3400111.1"/>
    </source>
</evidence>
<comment type="caution">
    <text evidence="2">The sequence shown here is derived from an EMBL/GenBank/DDBJ whole genome shotgun (WGS) entry which is preliminary data.</text>
</comment>
<dbReference type="OrthoDB" id="10266736at2759"/>
<gene>
    <name evidence="2" type="ORF">CBOVIS_LOCUS3120</name>
</gene>
<keyword evidence="3" id="KW-1185">Reference proteome</keyword>